<name>A0A150PHD2_SORCE</name>
<reference evidence="2 3" key="1">
    <citation type="submission" date="2014-02" db="EMBL/GenBank/DDBJ databases">
        <title>The small core and large imbalanced accessory genome model reveals a collaborative survival strategy of Sorangium cellulosum strains in nature.</title>
        <authorList>
            <person name="Han K."/>
            <person name="Peng R."/>
            <person name="Blom J."/>
            <person name="Li Y.-Z."/>
        </authorList>
    </citation>
    <scope>NUCLEOTIDE SEQUENCE [LARGE SCALE GENOMIC DNA]</scope>
    <source>
        <strain evidence="2 3">So0157-18</strain>
    </source>
</reference>
<organism evidence="2 3">
    <name type="scientific">Sorangium cellulosum</name>
    <name type="common">Polyangium cellulosum</name>
    <dbReference type="NCBI Taxonomy" id="56"/>
    <lineage>
        <taxon>Bacteria</taxon>
        <taxon>Pseudomonadati</taxon>
        <taxon>Myxococcota</taxon>
        <taxon>Polyangia</taxon>
        <taxon>Polyangiales</taxon>
        <taxon>Polyangiaceae</taxon>
        <taxon>Sorangium</taxon>
    </lineage>
</organism>
<evidence type="ECO:0000313" key="3">
    <source>
        <dbReference type="Proteomes" id="UP000075604"/>
    </source>
</evidence>
<accession>A0A150PHD2</accession>
<gene>
    <name evidence="2" type="ORF">BE04_49355</name>
</gene>
<evidence type="ECO:0008006" key="4">
    <source>
        <dbReference type="Google" id="ProtNLM"/>
    </source>
</evidence>
<comment type="caution">
    <text evidence="2">The sequence shown here is derived from an EMBL/GenBank/DDBJ whole genome shotgun (WGS) entry which is preliminary data.</text>
</comment>
<dbReference type="Proteomes" id="UP000075604">
    <property type="component" value="Unassembled WGS sequence"/>
</dbReference>
<dbReference type="EMBL" id="JELX01002546">
    <property type="protein sequence ID" value="KYF55046.1"/>
    <property type="molecule type" value="Genomic_DNA"/>
</dbReference>
<evidence type="ECO:0000256" key="1">
    <source>
        <dbReference type="SAM" id="SignalP"/>
    </source>
</evidence>
<dbReference type="PROSITE" id="PS51257">
    <property type="entry name" value="PROKAR_LIPOPROTEIN"/>
    <property type="match status" value="1"/>
</dbReference>
<feature type="chain" id="PRO_5007565987" description="Secreted protein" evidence="1">
    <location>
        <begin position="21"/>
        <end position="560"/>
    </location>
</feature>
<evidence type="ECO:0000313" key="2">
    <source>
        <dbReference type="EMBL" id="KYF55046.1"/>
    </source>
</evidence>
<keyword evidence="1" id="KW-0732">Signal</keyword>
<sequence length="560" mass="58362">MRYLIAPAAVWVGVLLSACSAEEAASCDDCGEAASALSAGAAAALGFETLSGWTASAGALSLSATRSEGESALSVANATYTVIQRAPLAIDEPIKGAVSLDVRVPAQQPNPWWAGEISLAVQAPSKGVSQSLGTRSLTGLAQGTFHRLSFSVPSAVQQALSAGASDWSFTITLNVPSGSGPHLLDRLDVVDAAPPVAAAPLPPWLEYCDTAPCAAAAPVVIHVCPESNPLCTPTRQTTVVPNVDGKPISGVYLPMTLPAGAVLRHVSGSASVSYNTVSYSYAPGLVLRSDLDVLLSYYDVAPVWSGTTPVTFESTQLTSATVDSVFYRHPSYGTGTAAADLHAQGQDAVAIERAMTGVTSEKLSAFFMPSELGGVQGEGNWSFGDGTVTINYGNPPFIAYKGGIPNAAMPRFAHENAHELYNEIRSSFLGDDSCLNEGIADALAYLTGYLPVEDFGPIGLTGIDFDTGCTELTRTHDIGNCYFWHVKNAGLLTESFMHGIFHPQHQYGFNSCTQNVAQTGNSILVYFTEAAGGADMVPVLDAMEIPHAGSYAAAKLALGL</sequence>
<dbReference type="AlphaFoldDB" id="A0A150PHD2"/>
<feature type="signal peptide" evidence="1">
    <location>
        <begin position="1"/>
        <end position="20"/>
    </location>
</feature>
<proteinExistence type="predicted"/>
<protein>
    <recommendedName>
        <fullName evidence="4">Secreted protein</fullName>
    </recommendedName>
</protein>